<feature type="chain" id="PRO_5032525871" evidence="2">
    <location>
        <begin position="24"/>
        <end position="113"/>
    </location>
</feature>
<dbReference type="RefSeq" id="WP_207250350.1">
    <property type="nucleotide sequence ID" value="NZ_JAFMPM010000006.1"/>
</dbReference>
<protein>
    <submittedName>
        <fullName evidence="4">Uncharacterized protein</fullName>
    </submittedName>
</protein>
<evidence type="ECO:0000313" key="4">
    <source>
        <dbReference type="EMBL" id="QTX11871.1"/>
    </source>
</evidence>
<evidence type="ECO:0000313" key="3">
    <source>
        <dbReference type="EMBL" id="MBO0612660.1"/>
    </source>
</evidence>
<reference evidence="4" key="2">
    <citation type="submission" date="2021-04" db="EMBL/GenBank/DDBJ databases">
        <title>Complete Genome and methylome analysis of Thiothrix fructosivorans ATCC 49748.</title>
        <authorList>
            <person name="Fomenkov A."/>
            <person name="Sun L."/>
            <person name="Vincze T."/>
            <person name="Grabovich M.Y."/>
            <person name="Roberts R.J."/>
        </authorList>
    </citation>
    <scope>NUCLEOTIDE SEQUENCE</scope>
    <source>
        <strain evidence="4">ATCC 49748</strain>
    </source>
</reference>
<dbReference type="EMBL" id="CP072748">
    <property type="protein sequence ID" value="QTX11871.1"/>
    <property type="molecule type" value="Genomic_DNA"/>
</dbReference>
<keyword evidence="5" id="KW-1185">Reference proteome</keyword>
<accession>A0A8B0SLB7</accession>
<organism evidence="4">
    <name type="scientific">Thiothrix fructosivorans</name>
    <dbReference type="NCBI Taxonomy" id="111770"/>
    <lineage>
        <taxon>Bacteria</taxon>
        <taxon>Pseudomonadati</taxon>
        <taxon>Pseudomonadota</taxon>
        <taxon>Gammaproteobacteria</taxon>
        <taxon>Thiotrichales</taxon>
        <taxon>Thiotrichaceae</taxon>
        <taxon>Thiothrix</taxon>
    </lineage>
</organism>
<proteinExistence type="predicted"/>
<feature type="region of interest" description="Disordered" evidence="1">
    <location>
        <begin position="60"/>
        <end position="113"/>
    </location>
</feature>
<name>A0A8B0SLB7_9GAMM</name>
<keyword evidence="2" id="KW-0732">Signal</keyword>
<feature type="signal peptide" evidence="2">
    <location>
        <begin position="1"/>
        <end position="23"/>
    </location>
</feature>
<reference evidence="3 5" key="1">
    <citation type="submission" date="2021-03" db="EMBL/GenBank/DDBJ databases">
        <title>Draft genome and methylome analysis of Thiotrix fructosivoruns ATCC 49748.</title>
        <authorList>
            <person name="Fomenkov A."/>
            <person name="Grabovich M.Y."/>
            <person name="Roberts R.J."/>
        </authorList>
    </citation>
    <scope>NUCLEOTIDE SEQUENCE [LARGE SCALE GENOMIC DNA]</scope>
    <source>
        <strain evidence="3 5">ATCC 49748</strain>
    </source>
</reference>
<evidence type="ECO:0000256" key="2">
    <source>
        <dbReference type="SAM" id="SignalP"/>
    </source>
</evidence>
<dbReference type="AlphaFoldDB" id="A0A8B0SLB7"/>
<dbReference type="Proteomes" id="UP000664466">
    <property type="component" value="Unassembled WGS sequence"/>
</dbReference>
<evidence type="ECO:0000256" key="1">
    <source>
        <dbReference type="SAM" id="MobiDB-lite"/>
    </source>
</evidence>
<gene>
    <name evidence="4" type="ORF">J1836_005910</name>
    <name evidence="3" type="ORF">J1836_06915</name>
</gene>
<sequence length="113" mass="11894">MTLKQIAGITFAALMITAAGVHAEDMKIVKNGDGVAVKNSFGECVKAVYGFEPEGCEAAPEAKPEAKPAPTPRAAPRVAPRAPVVPKVKAKGNYKGAVNMDPASRNAMQRYKK</sequence>
<evidence type="ECO:0000313" key="5">
    <source>
        <dbReference type="Proteomes" id="UP000664466"/>
    </source>
</evidence>
<dbReference type="EMBL" id="JAFMPM010000006">
    <property type="protein sequence ID" value="MBO0612660.1"/>
    <property type="molecule type" value="Genomic_DNA"/>
</dbReference>
<feature type="compositionally biased region" description="Low complexity" evidence="1">
    <location>
        <begin position="74"/>
        <end position="87"/>
    </location>
</feature>